<organism evidence="2 4">
    <name type="scientific">Phoenix dactylifera</name>
    <name type="common">Date palm</name>
    <dbReference type="NCBI Taxonomy" id="42345"/>
    <lineage>
        <taxon>Eukaryota</taxon>
        <taxon>Viridiplantae</taxon>
        <taxon>Streptophyta</taxon>
        <taxon>Embryophyta</taxon>
        <taxon>Tracheophyta</taxon>
        <taxon>Spermatophyta</taxon>
        <taxon>Magnoliopsida</taxon>
        <taxon>Liliopsida</taxon>
        <taxon>Arecaceae</taxon>
        <taxon>Coryphoideae</taxon>
        <taxon>Phoeniceae</taxon>
        <taxon>Phoenix</taxon>
    </lineage>
</organism>
<dbReference type="GeneID" id="103704941"/>
<evidence type="ECO:0000313" key="4">
    <source>
        <dbReference type="RefSeq" id="XP_038972441.1"/>
    </source>
</evidence>
<feature type="region of interest" description="Disordered" evidence="1">
    <location>
        <begin position="37"/>
        <end position="99"/>
    </location>
</feature>
<evidence type="ECO:0000313" key="2">
    <source>
        <dbReference type="Proteomes" id="UP000228380"/>
    </source>
</evidence>
<dbReference type="RefSeq" id="XP_008786692.2">
    <property type="nucleotide sequence ID" value="XM_008788470.3"/>
</dbReference>
<sequence>MPKLARGTRNQMALLSANLLAPNITLLPFNPPSSHLPRNPTLLPSSLQKSLPNPPSHNRTAVAASSSSSSSSPAAAAAAAAAATDLHPPEKNIKSRESRSNWEAFARRVSGEWDGFGAEFTADGKPVELPEAVVPEAFREWGVQLFDWQTQCPTLATDAGDPVLSYKLIKLLPTVGCEADAATRHSIEERVAGGTGNKVSAFGYDSNGCYVAVSALEGRNGRRFLELEHCLVDPGNREARVRVIQVVRVDEGEMRLESLRVFSEQWYGPFQNGEQFGGCAIRESGFASTAAVGESEVAGVWQGTSVAVARFQSEQTDIFHELVVDRPGKSIRNQLGLVLLPKQLWCYFKQNKDGETWGEVGWLLNHGNAMTSRCIFLKDGRLQEIAIGQEIAVLMGI</sequence>
<name>A0A8B8ZE95_PHODC</name>
<feature type="compositionally biased region" description="Basic and acidic residues" evidence="1">
    <location>
        <begin position="87"/>
        <end position="99"/>
    </location>
</feature>
<dbReference type="RefSeq" id="XP_038972442.1">
    <property type="nucleotide sequence ID" value="XM_039116514.1"/>
</dbReference>
<evidence type="ECO:0000313" key="5">
    <source>
        <dbReference type="RefSeq" id="XP_038972442.1"/>
    </source>
</evidence>
<dbReference type="KEGG" id="pda:103704941"/>
<dbReference type="RefSeq" id="XP_038972441.1">
    <property type="nucleotide sequence ID" value="XM_039116513.1"/>
</dbReference>
<reference evidence="3 4" key="1">
    <citation type="submission" date="2025-04" db="UniProtKB">
        <authorList>
            <consortium name="RefSeq"/>
        </authorList>
    </citation>
    <scope>IDENTIFICATION</scope>
    <source>
        <tissue evidence="3 4">Young leaves</tissue>
    </source>
</reference>
<feature type="compositionally biased region" description="Low complexity" evidence="1">
    <location>
        <begin position="61"/>
        <end position="83"/>
    </location>
</feature>
<gene>
    <name evidence="3 4 5" type="primary">LOC103704941</name>
</gene>
<dbReference type="AlphaFoldDB" id="A0A8B8ZE95"/>
<dbReference type="Proteomes" id="UP000228380">
    <property type="component" value="Unplaced"/>
</dbReference>
<keyword evidence="2" id="KW-1185">Reference proteome</keyword>
<accession>A0A8B8ZE95</accession>
<proteinExistence type="predicted"/>
<protein>
    <submittedName>
        <fullName evidence="3 4">Uncharacterized protein LOC103704941</fullName>
    </submittedName>
</protein>
<feature type="compositionally biased region" description="Polar residues" evidence="1">
    <location>
        <begin position="42"/>
        <end position="59"/>
    </location>
</feature>
<evidence type="ECO:0000256" key="1">
    <source>
        <dbReference type="SAM" id="MobiDB-lite"/>
    </source>
</evidence>
<dbReference type="OrthoDB" id="1883156at2759"/>
<evidence type="ECO:0000313" key="3">
    <source>
        <dbReference type="RefSeq" id="XP_008786692.2"/>
    </source>
</evidence>